<name>A0AAN9HTJ1_CROPI</name>
<keyword evidence="3" id="KW-1185">Reference proteome</keyword>
<dbReference type="EMBL" id="JAYWIO010000008">
    <property type="protein sequence ID" value="KAK7247442.1"/>
    <property type="molecule type" value="Genomic_DNA"/>
</dbReference>
<comment type="caution">
    <text evidence="2">The sequence shown here is derived from an EMBL/GenBank/DDBJ whole genome shotgun (WGS) entry which is preliminary data.</text>
</comment>
<keyword evidence="1" id="KW-0472">Membrane</keyword>
<organism evidence="2 3">
    <name type="scientific">Crotalaria pallida</name>
    <name type="common">Smooth rattlebox</name>
    <name type="synonym">Crotalaria striata</name>
    <dbReference type="NCBI Taxonomy" id="3830"/>
    <lineage>
        <taxon>Eukaryota</taxon>
        <taxon>Viridiplantae</taxon>
        <taxon>Streptophyta</taxon>
        <taxon>Embryophyta</taxon>
        <taxon>Tracheophyta</taxon>
        <taxon>Spermatophyta</taxon>
        <taxon>Magnoliopsida</taxon>
        <taxon>eudicotyledons</taxon>
        <taxon>Gunneridae</taxon>
        <taxon>Pentapetalae</taxon>
        <taxon>rosids</taxon>
        <taxon>fabids</taxon>
        <taxon>Fabales</taxon>
        <taxon>Fabaceae</taxon>
        <taxon>Papilionoideae</taxon>
        <taxon>50 kb inversion clade</taxon>
        <taxon>genistoids sensu lato</taxon>
        <taxon>core genistoids</taxon>
        <taxon>Crotalarieae</taxon>
        <taxon>Crotalaria</taxon>
    </lineage>
</organism>
<evidence type="ECO:0000313" key="2">
    <source>
        <dbReference type="EMBL" id="KAK7247442.1"/>
    </source>
</evidence>
<feature type="transmembrane region" description="Helical" evidence="1">
    <location>
        <begin position="12"/>
        <end position="37"/>
    </location>
</feature>
<evidence type="ECO:0008006" key="4">
    <source>
        <dbReference type="Google" id="ProtNLM"/>
    </source>
</evidence>
<accession>A0AAN9HTJ1</accession>
<proteinExistence type="predicted"/>
<reference evidence="2 3" key="1">
    <citation type="submission" date="2024-01" db="EMBL/GenBank/DDBJ databases">
        <title>The genomes of 5 underutilized Papilionoideae crops provide insights into root nodulation and disease resistanc.</title>
        <authorList>
            <person name="Yuan L."/>
        </authorList>
    </citation>
    <scope>NUCLEOTIDE SEQUENCE [LARGE SCALE GENOMIC DNA]</scope>
    <source>
        <strain evidence="2">ZHUSHIDOU_FW_LH</strain>
        <tissue evidence="2">Leaf</tissue>
    </source>
</reference>
<evidence type="ECO:0000313" key="3">
    <source>
        <dbReference type="Proteomes" id="UP001372338"/>
    </source>
</evidence>
<dbReference type="AlphaFoldDB" id="A0AAN9HTJ1"/>
<gene>
    <name evidence="2" type="ORF">RIF29_42325</name>
</gene>
<protein>
    <recommendedName>
        <fullName evidence="4">Transmembrane protein</fullName>
    </recommendedName>
</protein>
<sequence length="109" mass="12180">MTRFAMVRFVAMAAFLLMMVIYVSFIMVGVATYASVIVRRRRRGRDLNWWLWLVISDGDGGIGVVISDGDGGIGVVSFSSSLLLLLLLLLFRCVHFTSELIGFLLHQSH</sequence>
<dbReference type="Proteomes" id="UP001372338">
    <property type="component" value="Unassembled WGS sequence"/>
</dbReference>
<keyword evidence="1" id="KW-0812">Transmembrane</keyword>
<keyword evidence="1" id="KW-1133">Transmembrane helix</keyword>
<feature type="transmembrane region" description="Helical" evidence="1">
    <location>
        <begin position="72"/>
        <end position="91"/>
    </location>
</feature>
<evidence type="ECO:0000256" key="1">
    <source>
        <dbReference type="SAM" id="Phobius"/>
    </source>
</evidence>
<feature type="transmembrane region" description="Helical" evidence="1">
    <location>
        <begin position="49"/>
        <end position="66"/>
    </location>
</feature>